<sequence>MQNSVNGCFARGGGGGWGFLLWLLVCKGQGEGFIESSLRMGWKFPQVTSSTRLHRLWTNGRERRLVGGREESSHVRLVGTHDPCQGRVEVWHKGVWGSVCDDDWDLRDAQVLCQSLNCKDAILATRRASFGPGHGPVHLDNVRCSGDETNLLVCPHNGWGIHNCGHHEDAGAICSDPRSFTPFQLVHRGLCLHKRRWTTVDWCGLPAPSLLPCLSVSLSLSLSLSVCVCLSLSLAHCGPGRGSFLVDNVDCTGNERRLTHCRHTGWGCP</sequence>
<dbReference type="Gene3D" id="3.10.250.10">
    <property type="entry name" value="SRCR-like domain"/>
    <property type="match status" value="2"/>
</dbReference>
<dbReference type="PRINTS" id="PR00258">
    <property type="entry name" value="SPERACTRCPTR"/>
</dbReference>
<reference evidence="5" key="1">
    <citation type="submission" date="2025-08" db="UniProtKB">
        <authorList>
            <consortium name="Ensembl"/>
        </authorList>
    </citation>
    <scope>IDENTIFICATION</scope>
</reference>
<dbReference type="FunFam" id="3.10.250.10:FF:000001">
    <property type="entry name" value="Lysyl oxidase 4 isoform X1"/>
    <property type="match status" value="1"/>
</dbReference>
<evidence type="ECO:0000259" key="4">
    <source>
        <dbReference type="PROSITE" id="PS50287"/>
    </source>
</evidence>
<proteinExistence type="predicted"/>
<evidence type="ECO:0000256" key="2">
    <source>
        <dbReference type="ARBA" id="ARBA00023157"/>
    </source>
</evidence>
<keyword evidence="6" id="KW-1185">Reference proteome</keyword>
<dbReference type="SUPFAM" id="SSF56487">
    <property type="entry name" value="SRCR-like"/>
    <property type="match status" value="2"/>
</dbReference>
<dbReference type="Proteomes" id="UP000694388">
    <property type="component" value="Unplaced"/>
</dbReference>
<feature type="disulfide bond" evidence="3">
    <location>
        <begin position="100"/>
        <end position="164"/>
    </location>
</feature>
<dbReference type="PANTHER" id="PTHR48071">
    <property type="entry name" value="SRCR DOMAIN-CONTAINING PROTEIN"/>
    <property type="match status" value="1"/>
</dbReference>
<dbReference type="AlphaFoldDB" id="A0A8C4QQV7"/>
<dbReference type="PROSITE" id="PS50287">
    <property type="entry name" value="SRCR_2"/>
    <property type="match status" value="1"/>
</dbReference>
<name>A0A8C4QQV7_EPTBU</name>
<dbReference type="InterPro" id="IPR036772">
    <property type="entry name" value="SRCR-like_dom_sf"/>
</dbReference>
<keyword evidence="2 3" id="KW-1015">Disulfide bond</keyword>
<feature type="disulfide bond" evidence="3">
    <location>
        <begin position="113"/>
        <end position="174"/>
    </location>
</feature>
<evidence type="ECO:0000313" key="5">
    <source>
        <dbReference type="Ensembl" id="ENSEBUP00000019087.1"/>
    </source>
</evidence>
<dbReference type="GeneTree" id="ENSGT00950000183145"/>
<reference evidence="5" key="2">
    <citation type="submission" date="2025-09" db="UniProtKB">
        <authorList>
            <consortium name="Ensembl"/>
        </authorList>
    </citation>
    <scope>IDENTIFICATION</scope>
</reference>
<keyword evidence="1" id="KW-0732">Signal</keyword>
<dbReference type="SMART" id="SM00202">
    <property type="entry name" value="SR"/>
    <property type="match status" value="1"/>
</dbReference>
<evidence type="ECO:0000256" key="3">
    <source>
        <dbReference type="PROSITE-ProRule" id="PRU00196"/>
    </source>
</evidence>
<feature type="domain" description="SRCR" evidence="4">
    <location>
        <begin position="75"/>
        <end position="175"/>
    </location>
</feature>
<evidence type="ECO:0000256" key="1">
    <source>
        <dbReference type="ARBA" id="ARBA00022729"/>
    </source>
</evidence>
<evidence type="ECO:0000313" key="6">
    <source>
        <dbReference type="Proteomes" id="UP000694388"/>
    </source>
</evidence>
<dbReference type="Pfam" id="PF00530">
    <property type="entry name" value="SRCR"/>
    <property type="match status" value="1"/>
</dbReference>
<organism evidence="5 6">
    <name type="scientific">Eptatretus burgeri</name>
    <name type="common">Inshore hagfish</name>
    <dbReference type="NCBI Taxonomy" id="7764"/>
    <lineage>
        <taxon>Eukaryota</taxon>
        <taxon>Metazoa</taxon>
        <taxon>Chordata</taxon>
        <taxon>Craniata</taxon>
        <taxon>Vertebrata</taxon>
        <taxon>Cyclostomata</taxon>
        <taxon>Myxini</taxon>
        <taxon>Myxiniformes</taxon>
        <taxon>Myxinidae</taxon>
        <taxon>Eptatretinae</taxon>
        <taxon>Eptatretus</taxon>
    </lineage>
</organism>
<accession>A0A8C4QQV7</accession>
<protein>
    <recommendedName>
        <fullName evidence="4">SRCR domain-containing protein</fullName>
    </recommendedName>
</protein>
<dbReference type="GO" id="GO:0016020">
    <property type="term" value="C:membrane"/>
    <property type="evidence" value="ECO:0007669"/>
    <property type="project" value="InterPro"/>
</dbReference>
<dbReference type="Ensembl" id="ENSEBUT00000019662.1">
    <property type="protein sequence ID" value="ENSEBUP00000019087.1"/>
    <property type="gene ID" value="ENSEBUG00000011898.1"/>
</dbReference>
<feature type="disulfide bond" evidence="3">
    <location>
        <begin position="144"/>
        <end position="154"/>
    </location>
</feature>
<dbReference type="PANTHER" id="PTHR48071:SF24">
    <property type="entry name" value="DELETED IN MALIGNANT BRAIN TUMORS 1 PROTEIN-LIKE"/>
    <property type="match status" value="1"/>
</dbReference>
<dbReference type="InterPro" id="IPR001190">
    <property type="entry name" value="SRCR"/>
</dbReference>